<evidence type="ECO:0000259" key="6">
    <source>
        <dbReference type="Pfam" id="PF14759"/>
    </source>
</evidence>
<dbReference type="PANTHER" id="PTHR43557">
    <property type="entry name" value="APOPTOSIS-INDUCING FACTOR 1"/>
    <property type="match status" value="1"/>
</dbReference>
<dbReference type="RefSeq" id="WP_127608152.1">
    <property type="nucleotide sequence ID" value="NZ_JARTHJ010000075.1"/>
</dbReference>
<keyword evidence="3" id="KW-0274">FAD</keyword>
<keyword evidence="2" id="KW-0285">Flavoprotein</keyword>
<reference evidence="7 8" key="1">
    <citation type="submission" date="2019-11" db="EMBL/GenBank/DDBJ databases">
        <title>Draft genome sequences of five Paenibacillus species of dairy origin.</title>
        <authorList>
            <person name="Olajide A.M."/>
            <person name="Chen S."/>
            <person name="Lapointe G."/>
        </authorList>
    </citation>
    <scope>NUCLEOTIDE SEQUENCE [LARGE SCALE GENOMIC DNA]</scope>
    <source>
        <strain evidence="7 8">2CS3</strain>
    </source>
</reference>
<dbReference type="Proteomes" id="UP000450917">
    <property type="component" value="Unassembled WGS sequence"/>
</dbReference>
<dbReference type="EMBL" id="WNZX01000019">
    <property type="protein sequence ID" value="MUG72907.1"/>
    <property type="molecule type" value="Genomic_DNA"/>
</dbReference>
<sequence>MNEAGMVIIGAGEAGARAAVELRTQGWSGPITLIGEEKHAPYERPPLSKNLLLGEDEPSPIFILNDEKLLQHDITFLSGCMAVEIDRNNRAVILEDGRQLPYDRLLLATGARPRKYALEGSENADVLYLRTFSDALSLRSRLQPGTHVAVIGGGFIGLEAAASAVERGCTVSLIELGPRILTRGVPKEIADIVEARHRAAGVDFKLGVTIDSIANNGGRQAIVLADGTSIECDSIIIGIGAVPEITLAAGCGLEIENGIRVDERLQTSDPYIFAAGDCCSFPHALYDGRRIRLESWRNAQDQGSLAARNMMGAGEAYTVVPWFWSDQYEQTLQVAGLTDFGEIMVSRNIGEDGKFFFHLTSDGRLVAASAVGPISKIAKDIRFAEMLIQQQARPDLNNLENPDVKLKALLKDLVRP</sequence>
<proteinExistence type="predicted"/>
<evidence type="ECO:0000313" key="7">
    <source>
        <dbReference type="EMBL" id="MUG72907.1"/>
    </source>
</evidence>
<accession>A0A7X3CTX6</accession>
<name>A0A7X3CTX6_9BACL</name>
<gene>
    <name evidence="7" type="ORF">GNP93_19790</name>
</gene>
<dbReference type="Pfam" id="PF07992">
    <property type="entry name" value="Pyr_redox_2"/>
    <property type="match status" value="1"/>
</dbReference>
<evidence type="ECO:0000256" key="1">
    <source>
        <dbReference type="ARBA" id="ARBA00001974"/>
    </source>
</evidence>
<dbReference type="InterPro" id="IPR023753">
    <property type="entry name" value="FAD/NAD-binding_dom"/>
</dbReference>
<comment type="cofactor">
    <cofactor evidence="1">
        <name>FAD</name>
        <dbReference type="ChEBI" id="CHEBI:57692"/>
    </cofactor>
</comment>
<protein>
    <submittedName>
        <fullName evidence="7">Ferredoxin reductase</fullName>
    </submittedName>
</protein>
<evidence type="ECO:0000256" key="4">
    <source>
        <dbReference type="ARBA" id="ARBA00023002"/>
    </source>
</evidence>
<organism evidence="7 8">
    <name type="scientific">Paenibacillus validus</name>
    <dbReference type="NCBI Taxonomy" id="44253"/>
    <lineage>
        <taxon>Bacteria</taxon>
        <taxon>Bacillati</taxon>
        <taxon>Bacillota</taxon>
        <taxon>Bacilli</taxon>
        <taxon>Bacillales</taxon>
        <taxon>Paenibacillaceae</taxon>
        <taxon>Paenibacillus</taxon>
    </lineage>
</organism>
<dbReference type="InterPro" id="IPR036188">
    <property type="entry name" value="FAD/NAD-bd_sf"/>
</dbReference>
<dbReference type="GO" id="GO:0005737">
    <property type="term" value="C:cytoplasm"/>
    <property type="evidence" value="ECO:0007669"/>
    <property type="project" value="TreeGrafter"/>
</dbReference>
<keyword evidence="4" id="KW-0560">Oxidoreductase</keyword>
<dbReference type="PRINTS" id="PR00368">
    <property type="entry name" value="FADPNR"/>
</dbReference>
<dbReference type="InterPro" id="IPR016156">
    <property type="entry name" value="FAD/NAD-linked_Rdtase_dimer_sf"/>
</dbReference>
<keyword evidence="8" id="KW-1185">Reference proteome</keyword>
<feature type="domain" description="FAD/NAD(P)-binding" evidence="5">
    <location>
        <begin position="6"/>
        <end position="303"/>
    </location>
</feature>
<evidence type="ECO:0000256" key="2">
    <source>
        <dbReference type="ARBA" id="ARBA00022630"/>
    </source>
</evidence>
<dbReference type="PANTHER" id="PTHR43557:SF2">
    <property type="entry name" value="RIESKE DOMAIN-CONTAINING PROTEIN-RELATED"/>
    <property type="match status" value="1"/>
</dbReference>
<feature type="domain" description="Reductase C-terminal" evidence="6">
    <location>
        <begin position="322"/>
        <end position="410"/>
    </location>
</feature>
<evidence type="ECO:0000256" key="3">
    <source>
        <dbReference type="ARBA" id="ARBA00022827"/>
    </source>
</evidence>
<dbReference type="PRINTS" id="PR00411">
    <property type="entry name" value="PNDRDTASEI"/>
</dbReference>
<dbReference type="Pfam" id="PF14759">
    <property type="entry name" value="Reductase_C"/>
    <property type="match status" value="1"/>
</dbReference>
<dbReference type="SUPFAM" id="SSF51905">
    <property type="entry name" value="FAD/NAD(P)-binding domain"/>
    <property type="match status" value="2"/>
</dbReference>
<comment type="caution">
    <text evidence="7">The sequence shown here is derived from an EMBL/GenBank/DDBJ whole genome shotgun (WGS) entry which is preliminary data.</text>
</comment>
<dbReference type="SUPFAM" id="SSF55424">
    <property type="entry name" value="FAD/NAD-linked reductases, dimerisation (C-terminal) domain"/>
    <property type="match status" value="1"/>
</dbReference>
<evidence type="ECO:0000259" key="5">
    <source>
        <dbReference type="Pfam" id="PF07992"/>
    </source>
</evidence>
<dbReference type="InterPro" id="IPR028202">
    <property type="entry name" value="Reductase_C"/>
</dbReference>
<dbReference type="Gene3D" id="3.30.390.30">
    <property type="match status" value="1"/>
</dbReference>
<evidence type="ECO:0000313" key="8">
    <source>
        <dbReference type="Proteomes" id="UP000450917"/>
    </source>
</evidence>
<dbReference type="InterPro" id="IPR050446">
    <property type="entry name" value="FAD-oxidoreductase/Apoptosis"/>
</dbReference>
<dbReference type="GO" id="GO:0016651">
    <property type="term" value="F:oxidoreductase activity, acting on NAD(P)H"/>
    <property type="evidence" value="ECO:0007669"/>
    <property type="project" value="TreeGrafter"/>
</dbReference>
<dbReference type="AlphaFoldDB" id="A0A7X3CTX6"/>
<dbReference type="Gene3D" id="3.50.50.60">
    <property type="entry name" value="FAD/NAD(P)-binding domain"/>
    <property type="match status" value="2"/>
</dbReference>